<dbReference type="GO" id="GO:0004674">
    <property type="term" value="F:protein serine/threonine kinase activity"/>
    <property type="evidence" value="ECO:0007669"/>
    <property type="project" value="UniProtKB-KW"/>
</dbReference>
<dbReference type="Gene3D" id="3.30.200.20">
    <property type="entry name" value="Phosphorylase Kinase, domain 1"/>
    <property type="match status" value="1"/>
</dbReference>
<keyword evidence="3" id="KW-0808">Transferase</keyword>
<proteinExistence type="predicted"/>
<feature type="region of interest" description="Disordered" evidence="8">
    <location>
        <begin position="270"/>
        <end position="391"/>
    </location>
</feature>
<dbReference type="OrthoDB" id="3679634at2"/>
<evidence type="ECO:0000256" key="2">
    <source>
        <dbReference type="ARBA" id="ARBA00022527"/>
    </source>
</evidence>
<feature type="binding site" evidence="7">
    <location>
        <position position="40"/>
    </location>
    <ligand>
        <name>ATP</name>
        <dbReference type="ChEBI" id="CHEBI:30616"/>
    </ligand>
</feature>
<keyword evidence="4 7" id="KW-0547">Nucleotide-binding</keyword>
<feature type="compositionally biased region" description="Low complexity" evidence="8">
    <location>
        <begin position="343"/>
        <end position="384"/>
    </location>
</feature>
<dbReference type="PROSITE" id="PS00107">
    <property type="entry name" value="PROTEIN_KINASE_ATP"/>
    <property type="match status" value="1"/>
</dbReference>
<dbReference type="PROSITE" id="PS00108">
    <property type="entry name" value="PROTEIN_KINASE_ST"/>
    <property type="match status" value="1"/>
</dbReference>
<organism evidence="10 11">
    <name type="scientific">Planomonospora sphaerica</name>
    <dbReference type="NCBI Taxonomy" id="161355"/>
    <lineage>
        <taxon>Bacteria</taxon>
        <taxon>Bacillati</taxon>
        <taxon>Actinomycetota</taxon>
        <taxon>Actinomycetes</taxon>
        <taxon>Streptosporangiales</taxon>
        <taxon>Streptosporangiaceae</taxon>
        <taxon>Planomonospora</taxon>
    </lineage>
</organism>
<evidence type="ECO:0000256" key="5">
    <source>
        <dbReference type="ARBA" id="ARBA00022777"/>
    </source>
</evidence>
<dbReference type="RefSeq" id="WP_068897505.1">
    <property type="nucleotide sequence ID" value="NZ_BDCX01000007.1"/>
</dbReference>
<gene>
    <name evidence="10" type="ORF">PS9374_03076</name>
</gene>
<dbReference type="EMBL" id="BDCX01000007">
    <property type="protein sequence ID" value="GAT67422.1"/>
    <property type="molecule type" value="Genomic_DNA"/>
</dbReference>
<dbReference type="Gene3D" id="1.10.510.10">
    <property type="entry name" value="Transferase(Phosphotransferase) domain 1"/>
    <property type="match status" value="1"/>
</dbReference>
<protein>
    <recommendedName>
        <fullName evidence="1">non-specific serine/threonine protein kinase</fullName>
        <ecNumber evidence="1">2.7.11.1</ecNumber>
    </recommendedName>
</protein>
<dbReference type="GO" id="GO:0005524">
    <property type="term" value="F:ATP binding"/>
    <property type="evidence" value="ECO:0007669"/>
    <property type="project" value="UniProtKB-UniRule"/>
</dbReference>
<name>A0A171CYJ5_9ACTN</name>
<dbReference type="PROSITE" id="PS50011">
    <property type="entry name" value="PROTEIN_KINASE_DOM"/>
    <property type="match status" value="1"/>
</dbReference>
<evidence type="ECO:0000256" key="4">
    <source>
        <dbReference type="ARBA" id="ARBA00022741"/>
    </source>
</evidence>
<evidence type="ECO:0000256" key="3">
    <source>
        <dbReference type="ARBA" id="ARBA00022679"/>
    </source>
</evidence>
<dbReference type="Pfam" id="PF00069">
    <property type="entry name" value="Pkinase"/>
    <property type="match status" value="1"/>
</dbReference>
<dbReference type="InterPro" id="IPR011009">
    <property type="entry name" value="Kinase-like_dom_sf"/>
</dbReference>
<dbReference type="Proteomes" id="UP000077701">
    <property type="component" value="Unassembled WGS sequence"/>
</dbReference>
<feature type="domain" description="Protein kinase" evidence="9">
    <location>
        <begin position="11"/>
        <end position="264"/>
    </location>
</feature>
<dbReference type="InterPro" id="IPR008271">
    <property type="entry name" value="Ser/Thr_kinase_AS"/>
</dbReference>
<dbReference type="SMART" id="SM00220">
    <property type="entry name" value="S_TKc"/>
    <property type="match status" value="1"/>
</dbReference>
<dbReference type="AlphaFoldDB" id="A0A171CYJ5"/>
<accession>A0A171CYJ5</accession>
<feature type="compositionally biased region" description="Pro residues" evidence="8">
    <location>
        <begin position="307"/>
        <end position="342"/>
    </location>
</feature>
<evidence type="ECO:0000259" key="9">
    <source>
        <dbReference type="PROSITE" id="PS50011"/>
    </source>
</evidence>
<evidence type="ECO:0000256" key="8">
    <source>
        <dbReference type="SAM" id="MobiDB-lite"/>
    </source>
</evidence>
<keyword evidence="6 7" id="KW-0067">ATP-binding</keyword>
<sequence length="602" mass="62878">MPDGDDFTTRYRLLHRLGSGGMGTVWLARDEMLDREVAVKELTPPPGMSEAQRAEAVARAVREAQATAQLRHPAVVAVHDVAVHDGKPWIVMELLRGRTLAEFVRERGPLPPEQAAALGAQLLDGLDAAHARGIQHRDVKPGNVFLTDSGRVVLTDFGIARFAGDTTLTQADLLIGSPGFIAPERLDGEPGGPASDLWSLGATLYLGAEGVPAIEGEAMVRLSATLSGRIRPPHRSGALGPVLTAMMARHPAQRPDAQTLRGLLAQVAAGHTPQVPPPSSVLPPPPRPHEQVHGLPSPQAHGHPVPHHPGPGPQPPYAPGPPSPHGHGPQPPHGHGPQPPHGYGPQPSHGHGPQSPHGAVADPHGPGAEPHGPGAEPHGPGAEPDASGAAPVRRRGGLRLWAAVAAVACVAGAGAGAALALTTGPGERTSFDEPLDFCKLLTAEQVRQIMGVAQPPAGRPDDGGCAWTTEDTGIALIPVTDSDTPQPWALTPESARTLFANLDREHAKASQVNWEWKEIGVSGATAERTVRRAVPGLGEEAFAYDLTSSGGRTHSGIVTFRLLDLVVEAQYSTRSSRPTDDDVRNGALAVARQGEASLRGLK</sequence>
<evidence type="ECO:0000256" key="6">
    <source>
        <dbReference type="ARBA" id="ARBA00022840"/>
    </source>
</evidence>
<dbReference type="STRING" id="161355.PS9374_03076"/>
<keyword evidence="5 10" id="KW-0418">Kinase</keyword>
<feature type="compositionally biased region" description="Pro residues" evidence="8">
    <location>
        <begin position="274"/>
        <end position="286"/>
    </location>
</feature>
<evidence type="ECO:0000256" key="1">
    <source>
        <dbReference type="ARBA" id="ARBA00012513"/>
    </source>
</evidence>
<keyword evidence="11" id="KW-1185">Reference proteome</keyword>
<reference evidence="11" key="2">
    <citation type="submission" date="2016-04" db="EMBL/GenBank/DDBJ databases">
        <title>Planomonospora sphaerica JCM9374 whole genome shotgun sequence.</title>
        <authorList>
            <person name="Suzuki T."/>
            <person name="Dohra H."/>
            <person name="Kodani S."/>
        </authorList>
    </citation>
    <scope>NUCLEOTIDE SEQUENCE [LARGE SCALE GENOMIC DNA]</scope>
    <source>
        <strain evidence="11">JCM 9374</strain>
    </source>
</reference>
<dbReference type="EC" id="2.7.11.1" evidence="1"/>
<comment type="caution">
    <text evidence="10">The sequence shown here is derived from an EMBL/GenBank/DDBJ whole genome shotgun (WGS) entry which is preliminary data.</text>
</comment>
<evidence type="ECO:0000313" key="11">
    <source>
        <dbReference type="Proteomes" id="UP000077701"/>
    </source>
</evidence>
<dbReference type="SUPFAM" id="SSF56112">
    <property type="entry name" value="Protein kinase-like (PK-like)"/>
    <property type="match status" value="1"/>
</dbReference>
<reference evidence="10 11" key="1">
    <citation type="journal article" date="2016" name="Genome Announc.">
        <title>Draft Genome Sequence of Planomonospora sphaerica JCM9374, a Rare Actinomycete.</title>
        <authorList>
            <person name="Dohra H."/>
            <person name="Suzuki T."/>
            <person name="Inoue Y."/>
            <person name="Kodani S."/>
        </authorList>
    </citation>
    <scope>NUCLEOTIDE SEQUENCE [LARGE SCALE GENOMIC DNA]</scope>
    <source>
        <strain evidence="10 11">JCM 9374</strain>
    </source>
</reference>
<keyword evidence="2 10" id="KW-0723">Serine/threonine-protein kinase</keyword>
<dbReference type="PANTHER" id="PTHR43289:SF6">
    <property type="entry name" value="SERINE_THREONINE-PROTEIN KINASE NEKL-3"/>
    <property type="match status" value="1"/>
</dbReference>
<dbReference type="InterPro" id="IPR000719">
    <property type="entry name" value="Prot_kinase_dom"/>
</dbReference>
<dbReference type="CDD" id="cd14014">
    <property type="entry name" value="STKc_PknB_like"/>
    <property type="match status" value="1"/>
</dbReference>
<evidence type="ECO:0000256" key="7">
    <source>
        <dbReference type="PROSITE-ProRule" id="PRU10141"/>
    </source>
</evidence>
<dbReference type="InterPro" id="IPR017441">
    <property type="entry name" value="Protein_kinase_ATP_BS"/>
</dbReference>
<evidence type="ECO:0000313" key="10">
    <source>
        <dbReference type="EMBL" id="GAT67422.1"/>
    </source>
</evidence>
<dbReference type="PANTHER" id="PTHR43289">
    <property type="entry name" value="MITOGEN-ACTIVATED PROTEIN KINASE KINASE KINASE 20-RELATED"/>
    <property type="match status" value="1"/>
</dbReference>